<dbReference type="EMBL" id="CM000882">
    <property type="protein sequence ID" value="PNT67814.1"/>
    <property type="molecule type" value="Genomic_DNA"/>
</dbReference>
<dbReference type="EnsemblPlants" id="PNT67814">
    <property type="protein sequence ID" value="PNT67814"/>
    <property type="gene ID" value="BRADI_3g32336v3"/>
</dbReference>
<gene>
    <name evidence="2" type="ORF">BRADI_3g32336v3</name>
</gene>
<dbReference type="Proteomes" id="UP000008810">
    <property type="component" value="Chromosome 3"/>
</dbReference>
<reference evidence="2 3" key="1">
    <citation type="journal article" date="2010" name="Nature">
        <title>Genome sequencing and analysis of the model grass Brachypodium distachyon.</title>
        <authorList>
            <consortium name="International Brachypodium Initiative"/>
        </authorList>
    </citation>
    <scope>NUCLEOTIDE SEQUENCE [LARGE SCALE GENOMIC DNA]</scope>
    <source>
        <strain evidence="2 3">Bd21</strain>
    </source>
</reference>
<dbReference type="Gramene" id="PNT67814">
    <property type="protein sequence ID" value="PNT67814"/>
    <property type="gene ID" value="BRADI_3g32336v3"/>
</dbReference>
<evidence type="ECO:0000313" key="3">
    <source>
        <dbReference type="EnsemblPlants" id="PNT67814"/>
    </source>
</evidence>
<accession>A0A2K2D0L4</accession>
<feature type="compositionally biased region" description="Gly residues" evidence="1">
    <location>
        <begin position="211"/>
        <end position="221"/>
    </location>
</feature>
<reference evidence="2" key="2">
    <citation type="submission" date="2017-06" db="EMBL/GenBank/DDBJ databases">
        <title>WGS assembly of Brachypodium distachyon.</title>
        <authorList>
            <consortium name="The International Brachypodium Initiative"/>
            <person name="Lucas S."/>
            <person name="Harmon-Smith M."/>
            <person name="Lail K."/>
            <person name="Tice H."/>
            <person name="Grimwood J."/>
            <person name="Bruce D."/>
            <person name="Barry K."/>
            <person name="Shu S."/>
            <person name="Lindquist E."/>
            <person name="Wang M."/>
            <person name="Pitluck S."/>
            <person name="Vogel J.P."/>
            <person name="Garvin D.F."/>
            <person name="Mockler T.C."/>
            <person name="Schmutz J."/>
            <person name="Rokhsar D."/>
            <person name="Bevan M.W."/>
        </authorList>
    </citation>
    <scope>NUCLEOTIDE SEQUENCE</scope>
    <source>
        <strain evidence="2">Bd21</strain>
    </source>
</reference>
<proteinExistence type="predicted"/>
<organism evidence="2">
    <name type="scientific">Brachypodium distachyon</name>
    <name type="common">Purple false brome</name>
    <name type="synonym">Trachynia distachya</name>
    <dbReference type="NCBI Taxonomy" id="15368"/>
    <lineage>
        <taxon>Eukaryota</taxon>
        <taxon>Viridiplantae</taxon>
        <taxon>Streptophyta</taxon>
        <taxon>Embryophyta</taxon>
        <taxon>Tracheophyta</taxon>
        <taxon>Spermatophyta</taxon>
        <taxon>Magnoliopsida</taxon>
        <taxon>Liliopsida</taxon>
        <taxon>Poales</taxon>
        <taxon>Poaceae</taxon>
        <taxon>BOP clade</taxon>
        <taxon>Pooideae</taxon>
        <taxon>Stipodae</taxon>
        <taxon>Brachypodieae</taxon>
        <taxon>Brachypodium</taxon>
    </lineage>
</organism>
<feature type="region of interest" description="Disordered" evidence="1">
    <location>
        <begin position="210"/>
        <end position="254"/>
    </location>
</feature>
<feature type="compositionally biased region" description="Low complexity" evidence="1">
    <location>
        <begin position="222"/>
        <end position="231"/>
    </location>
</feature>
<evidence type="ECO:0000256" key="1">
    <source>
        <dbReference type="SAM" id="MobiDB-lite"/>
    </source>
</evidence>
<feature type="region of interest" description="Disordered" evidence="1">
    <location>
        <begin position="49"/>
        <end position="96"/>
    </location>
</feature>
<evidence type="ECO:0000313" key="4">
    <source>
        <dbReference type="Proteomes" id="UP000008810"/>
    </source>
</evidence>
<keyword evidence="4" id="KW-1185">Reference proteome</keyword>
<reference evidence="3" key="3">
    <citation type="submission" date="2018-08" db="UniProtKB">
        <authorList>
            <consortium name="EnsemblPlants"/>
        </authorList>
    </citation>
    <scope>IDENTIFICATION</scope>
    <source>
        <strain evidence="3">cv. Bd21</strain>
    </source>
</reference>
<dbReference type="AlphaFoldDB" id="A0A2K2D0L4"/>
<sequence length="341" mass="36647">MDRRERKFGSSKLIQTCPSFAAYPKRLPISFFLFLLSFSHKLLVFPKSNSRREPKLDPNRTQRGRIRSAATAARPEPPPRRRCTAGENSGEQQRPAVQRALAGRLLLRSGRPRRSGGEQWRGAGCWGRRHSRTRARTVAVGCGTRAVKTTVRGARSTATAVAIFVENGRGGAAAAIFVEVGGGEPGGAAGGKPFRAERVPAVSFFEHGDGAGRGGAAGGARGAPAAARPGGEVSGAGEDRGGQQRRGPAAGIGAGDGGLGSGWVLKWLERGSWASRPFVCVFWGSYPYSSSQYPNRGKIWVATKKIWVFLVFKMGQEGRKGRELCVRLSRGWLVRELANCF</sequence>
<feature type="compositionally biased region" description="Basic and acidic residues" evidence="1">
    <location>
        <begin position="50"/>
        <end position="60"/>
    </location>
</feature>
<evidence type="ECO:0000313" key="2">
    <source>
        <dbReference type="EMBL" id="PNT67814.1"/>
    </source>
</evidence>
<name>A0A2K2D0L4_BRADI</name>
<dbReference type="InParanoid" id="A0A2K2D0L4"/>
<protein>
    <submittedName>
        <fullName evidence="2 3">Uncharacterized protein</fullName>
    </submittedName>
</protein>